<feature type="compositionally biased region" description="Pro residues" evidence="1">
    <location>
        <begin position="52"/>
        <end position="61"/>
    </location>
</feature>
<reference evidence="2" key="1">
    <citation type="journal article" date="2020" name="Stud. Mycol.">
        <title>101 Dothideomycetes genomes: a test case for predicting lifestyles and emergence of pathogens.</title>
        <authorList>
            <person name="Haridas S."/>
            <person name="Albert R."/>
            <person name="Binder M."/>
            <person name="Bloem J."/>
            <person name="Labutti K."/>
            <person name="Salamov A."/>
            <person name="Andreopoulos B."/>
            <person name="Baker S."/>
            <person name="Barry K."/>
            <person name="Bills G."/>
            <person name="Bluhm B."/>
            <person name="Cannon C."/>
            <person name="Castanera R."/>
            <person name="Culley D."/>
            <person name="Daum C."/>
            <person name="Ezra D."/>
            <person name="Gonzalez J."/>
            <person name="Henrissat B."/>
            <person name="Kuo A."/>
            <person name="Liang C."/>
            <person name="Lipzen A."/>
            <person name="Lutzoni F."/>
            <person name="Magnuson J."/>
            <person name="Mondo S."/>
            <person name="Nolan M."/>
            <person name="Ohm R."/>
            <person name="Pangilinan J."/>
            <person name="Park H.-J."/>
            <person name="Ramirez L."/>
            <person name="Alfaro M."/>
            <person name="Sun H."/>
            <person name="Tritt A."/>
            <person name="Yoshinaga Y."/>
            <person name="Zwiers L.-H."/>
            <person name="Turgeon B."/>
            <person name="Goodwin S."/>
            <person name="Spatafora J."/>
            <person name="Crous P."/>
            <person name="Grigoriev I."/>
        </authorList>
    </citation>
    <scope>NUCLEOTIDE SEQUENCE</scope>
    <source>
        <strain evidence="2">CBS 262.69</strain>
    </source>
</reference>
<proteinExistence type="predicted"/>
<organism evidence="2 3">
    <name type="scientific">Trichodelitschia bisporula</name>
    <dbReference type="NCBI Taxonomy" id="703511"/>
    <lineage>
        <taxon>Eukaryota</taxon>
        <taxon>Fungi</taxon>
        <taxon>Dikarya</taxon>
        <taxon>Ascomycota</taxon>
        <taxon>Pezizomycotina</taxon>
        <taxon>Dothideomycetes</taxon>
        <taxon>Dothideomycetes incertae sedis</taxon>
        <taxon>Phaeotrichales</taxon>
        <taxon>Phaeotrichaceae</taxon>
        <taxon>Trichodelitschia</taxon>
    </lineage>
</organism>
<evidence type="ECO:0000313" key="2">
    <source>
        <dbReference type="EMBL" id="KAF2396271.1"/>
    </source>
</evidence>
<dbReference type="AlphaFoldDB" id="A0A6G1HK50"/>
<feature type="region of interest" description="Disordered" evidence="1">
    <location>
        <begin position="46"/>
        <end position="145"/>
    </location>
</feature>
<sequence>MAPVPSLTAAAQQTPRPKGVVGQLAEGIGAGIQDVADDVFGWLPWYNGADQPQPPRQPPRQQPAASTVVVYVPTPANYGGGRPTQAQGAWGQPAQQQGAWGQPKQQQGAWGGQQQGLPWNGRSSEVEQADNGAENAETETETVEQ</sequence>
<feature type="compositionally biased region" description="Acidic residues" evidence="1">
    <location>
        <begin position="136"/>
        <end position="145"/>
    </location>
</feature>
<name>A0A6G1HK50_9PEZI</name>
<keyword evidence="3" id="KW-1185">Reference proteome</keyword>
<dbReference type="Proteomes" id="UP000799640">
    <property type="component" value="Unassembled WGS sequence"/>
</dbReference>
<evidence type="ECO:0000256" key="1">
    <source>
        <dbReference type="SAM" id="MobiDB-lite"/>
    </source>
</evidence>
<dbReference type="EMBL" id="ML996707">
    <property type="protein sequence ID" value="KAF2396271.1"/>
    <property type="molecule type" value="Genomic_DNA"/>
</dbReference>
<protein>
    <submittedName>
        <fullName evidence="2">Uncharacterized protein</fullName>
    </submittedName>
</protein>
<evidence type="ECO:0000313" key="3">
    <source>
        <dbReference type="Proteomes" id="UP000799640"/>
    </source>
</evidence>
<gene>
    <name evidence="2" type="ORF">EJ06DRAFT_534007</name>
</gene>
<feature type="compositionally biased region" description="Low complexity" evidence="1">
    <location>
        <begin position="85"/>
        <end position="108"/>
    </location>
</feature>
<accession>A0A6G1HK50</accession>